<dbReference type="EMBL" id="JABZMI010000311">
    <property type="protein sequence ID" value="MBF1165937.1"/>
    <property type="molecule type" value="Genomic_DNA"/>
</dbReference>
<comment type="caution">
    <text evidence="2">The sequence shown here is derived from an EMBL/GenBank/DDBJ whole genome shotgun (WGS) entry which is preliminary data.</text>
</comment>
<dbReference type="PROSITE" id="PS50994">
    <property type="entry name" value="INTEGRASE"/>
    <property type="match status" value="1"/>
</dbReference>
<dbReference type="AlphaFoldDB" id="A0A930BU77"/>
<organism evidence="2 3">
    <name type="scientific">Dechloromonas agitata</name>
    <dbReference type="NCBI Taxonomy" id="73030"/>
    <lineage>
        <taxon>Bacteria</taxon>
        <taxon>Pseudomonadati</taxon>
        <taxon>Pseudomonadota</taxon>
        <taxon>Betaproteobacteria</taxon>
        <taxon>Rhodocyclales</taxon>
        <taxon>Azonexaceae</taxon>
        <taxon>Dechloromonas</taxon>
    </lineage>
</organism>
<dbReference type="GO" id="GO:0003676">
    <property type="term" value="F:nucleic acid binding"/>
    <property type="evidence" value="ECO:0007669"/>
    <property type="project" value="InterPro"/>
</dbReference>
<evidence type="ECO:0000313" key="2">
    <source>
        <dbReference type="EMBL" id="MBF1165937.1"/>
    </source>
</evidence>
<reference evidence="2" key="1">
    <citation type="submission" date="2020-04" db="EMBL/GenBank/DDBJ databases">
        <title>Deep metagenomics examines the oral microbiome during advanced dental caries in children, revealing novel taxa and co-occurrences with host molecules.</title>
        <authorList>
            <person name="Baker J.L."/>
            <person name="Morton J.T."/>
            <person name="Dinis M."/>
            <person name="Alvarez R."/>
            <person name="Tran N.C."/>
            <person name="Knight R."/>
            <person name="Edlund A."/>
        </authorList>
    </citation>
    <scope>NUCLEOTIDE SEQUENCE</scope>
    <source>
        <strain evidence="2">JCVI_32_bin.24</strain>
    </source>
</reference>
<dbReference type="Proteomes" id="UP000718593">
    <property type="component" value="Unassembled WGS sequence"/>
</dbReference>
<sequence>MQGAANQQLFEFAMRWQSAPHGTKGTVIEEAERILGMARATLHRKFKDMVATDTRKRRSDAGNVELPREEALKVSAVLMEHMRKNGKRTASVNLAIEQLRANGLIRAERIDQATGEIVPLSVSAISRALRRYQAHPDQLLRPAPAMAMTSLHPNHVWQIDASRCVMYYLPSQPGDNGLRIMDEKAFYKNKPANVIKAMKDALWRYVVTDHTSGWVYVHYVIGGETSANLIEAFIAAMVQRPGHAMHGVPMLIMLDPGSANTSAAFKNLCHALRIRLQINKPGNPRAKGQVEKGQDLVERSFETLLKTLREDQVDTLEKINGLATKWMAWFNGTQIHTRHEMTRDGAWLRIKGDQLIVAPAPDVMRQVAVSAPESRVVGSQLTVQFRGREYDVSGVPGVLNGEKLLICRNAFEDQGAQAIGHTDDGYETFHLLPEVLRNEFGMVIGAPVIGESYKRHADTPAQVNAKEIERLAMGASTDEEAAAARKQKAPFLGGAFNPLAHIEQAKLAIPMPRTGQMHDLQSQAPTVAEQLLTHIQAAKLLRKELSDWSPAHYDRMVEMYPAGVPADEISGAACALREAMRPRPTIVRVA</sequence>
<dbReference type="SUPFAM" id="SSF53098">
    <property type="entry name" value="Ribonuclease H-like"/>
    <property type="match status" value="1"/>
</dbReference>
<gene>
    <name evidence="2" type="ORF">HXL68_12970</name>
</gene>
<dbReference type="InterPro" id="IPR012337">
    <property type="entry name" value="RNaseH-like_sf"/>
</dbReference>
<evidence type="ECO:0000313" key="3">
    <source>
        <dbReference type="Proteomes" id="UP000718593"/>
    </source>
</evidence>
<evidence type="ECO:0000259" key="1">
    <source>
        <dbReference type="PROSITE" id="PS50994"/>
    </source>
</evidence>
<dbReference type="InterPro" id="IPR001584">
    <property type="entry name" value="Integrase_cat-core"/>
</dbReference>
<accession>A0A930BU77</accession>
<dbReference type="PANTHER" id="PTHR35004">
    <property type="entry name" value="TRANSPOSASE RV3428C-RELATED"/>
    <property type="match status" value="1"/>
</dbReference>
<dbReference type="Gene3D" id="3.30.420.10">
    <property type="entry name" value="Ribonuclease H-like superfamily/Ribonuclease H"/>
    <property type="match status" value="1"/>
</dbReference>
<proteinExistence type="predicted"/>
<dbReference type="InterPro" id="IPR036397">
    <property type="entry name" value="RNaseH_sf"/>
</dbReference>
<protein>
    <submittedName>
        <fullName evidence="2">Transposase family protein</fullName>
    </submittedName>
</protein>
<feature type="domain" description="Integrase catalytic" evidence="1">
    <location>
        <begin position="169"/>
        <end position="351"/>
    </location>
</feature>
<dbReference type="GO" id="GO:0015074">
    <property type="term" value="P:DNA integration"/>
    <property type="evidence" value="ECO:0007669"/>
    <property type="project" value="InterPro"/>
</dbReference>
<name>A0A930BU77_9RHOO</name>
<dbReference type="PANTHER" id="PTHR35004:SF7">
    <property type="entry name" value="INTEGRASE PROTEIN"/>
    <property type="match status" value="1"/>
</dbReference>